<dbReference type="Pfam" id="PF12702">
    <property type="entry name" value="Lipocalin_3"/>
    <property type="match status" value="1"/>
</dbReference>
<name>A0AA37N6R3_BACUN</name>
<evidence type="ECO:0000313" key="2">
    <source>
        <dbReference type="EMBL" id="GKH12503.1"/>
    </source>
</evidence>
<evidence type="ECO:0000313" key="3">
    <source>
        <dbReference type="Proteomes" id="UP001055048"/>
    </source>
</evidence>
<comment type="caution">
    <text evidence="2">The sequence shown here is derived from an EMBL/GenBank/DDBJ whole genome shotgun (WGS) entry which is preliminary data.</text>
</comment>
<dbReference type="Gene3D" id="2.40.128.280">
    <property type="match status" value="1"/>
</dbReference>
<organism evidence="2 3">
    <name type="scientific">Bacteroides uniformis</name>
    <dbReference type="NCBI Taxonomy" id="820"/>
    <lineage>
        <taxon>Bacteria</taxon>
        <taxon>Pseudomonadati</taxon>
        <taxon>Bacteroidota</taxon>
        <taxon>Bacteroidia</taxon>
        <taxon>Bacteroidales</taxon>
        <taxon>Bacteroidaceae</taxon>
        <taxon>Bacteroides</taxon>
    </lineage>
</organism>
<dbReference type="InterPro" id="IPR024311">
    <property type="entry name" value="Lipocalin-like"/>
</dbReference>
<accession>A0AA37N6R3</accession>
<evidence type="ECO:0000259" key="1">
    <source>
        <dbReference type="Pfam" id="PF12702"/>
    </source>
</evidence>
<protein>
    <recommendedName>
        <fullName evidence="1">Lipocalin-like domain-containing protein</fullName>
    </recommendedName>
</protein>
<feature type="domain" description="Lipocalin-like" evidence="1">
    <location>
        <begin position="1"/>
        <end position="89"/>
    </location>
</feature>
<sequence length="191" mass="21240">MVGTWAQPVPGLEGMKQGFTLEEGGKASSINMATLCYETWKQEGTLLILSGKSRGNRQTLQFSDTLTIEQLTQDSLVLKKGMLVLRYARETGEQGKMVSMTPTKEMLTLKGELVISAETRTFKPEGSSDTYWVIDKTGKLYREYDKVTGGIKNGTPVHAELQVEDAGKSKEGFAATYKSVYNVHKINRIYK</sequence>
<reference evidence="2" key="1">
    <citation type="submission" date="2022-01" db="EMBL/GenBank/DDBJ databases">
        <title>Novel bile acid biosynthetic pathways are enriched in the microbiome of centenarians.</title>
        <authorList>
            <person name="Sato Y."/>
            <person name="Atarashi K."/>
            <person name="Plichta R.D."/>
            <person name="Arai Y."/>
            <person name="Sasajima S."/>
            <person name="Kearney M.S."/>
            <person name="Suda W."/>
            <person name="Takeshita K."/>
            <person name="Sasaki T."/>
            <person name="Okamoto S."/>
            <person name="Skelly N.A."/>
            <person name="Okamura Y."/>
            <person name="Vlamakis H."/>
            <person name="Li Y."/>
            <person name="Tanoue T."/>
            <person name="Takei H."/>
            <person name="Nittono H."/>
            <person name="Narushima S."/>
            <person name="Irie J."/>
            <person name="Itoh H."/>
            <person name="Moriya K."/>
            <person name="Sugiura Y."/>
            <person name="Suematsu M."/>
            <person name="Moritoki N."/>
            <person name="Shibata S."/>
            <person name="Littman R.D."/>
            <person name="Fischbach A.M."/>
            <person name="Uwamino Y."/>
            <person name="Inoue T."/>
            <person name="Honda A."/>
            <person name="Hattori M."/>
            <person name="Murai T."/>
            <person name="Xavier J.R."/>
            <person name="Hirose N."/>
            <person name="Honda K."/>
        </authorList>
    </citation>
    <scope>NUCLEOTIDE SEQUENCE</scope>
    <source>
        <strain evidence="2">CE91-St12</strain>
    </source>
</reference>
<dbReference type="EMBL" id="BQNL01000001">
    <property type="protein sequence ID" value="GKH12503.1"/>
    <property type="molecule type" value="Genomic_DNA"/>
</dbReference>
<gene>
    <name evidence="2" type="ORF">CE91St12_07130</name>
</gene>
<proteinExistence type="predicted"/>
<dbReference type="Proteomes" id="UP001055048">
    <property type="component" value="Unassembled WGS sequence"/>
</dbReference>
<dbReference type="AlphaFoldDB" id="A0AA37N6R3"/>